<evidence type="ECO:0000259" key="2">
    <source>
        <dbReference type="PROSITE" id="PS51819"/>
    </source>
</evidence>
<dbReference type="PROSITE" id="PS51819">
    <property type="entry name" value="VOC"/>
    <property type="match status" value="1"/>
</dbReference>
<dbReference type="CDD" id="cd06587">
    <property type="entry name" value="VOC"/>
    <property type="match status" value="1"/>
</dbReference>
<dbReference type="PANTHER" id="PTHR36113">
    <property type="entry name" value="LYASE, PUTATIVE-RELATED-RELATED"/>
    <property type="match status" value="1"/>
</dbReference>
<organism evidence="3 4">
    <name type="scientific">Candidatus Aphodoplasma excrementigallinarum</name>
    <dbReference type="NCBI Taxonomy" id="2840673"/>
    <lineage>
        <taxon>Bacteria</taxon>
        <taxon>Bacillati</taxon>
        <taxon>Bacillota</taxon>
        <taxon>Clostridia</taxon>
        <taxon>Eubacteriales</taxon>
        <taxon>Candidatus Aphodoplasma</taxon>
    </lineage>
</organism>
<reference evidence="3" key="2">
    <citation type="journal article" date="2021" name="PeerJ">
        <title>Extensive microbial diversity within the chicken gut microbiome revealed by metagenomics and culture.</title>
        <authorList>
            <person name="Gilroy R."/>
            <person name="Ravi A."/>
            <person name="Getino M."/>
            <person name="Pursley I."/>
            <person name="Horton D.L."/>
            <person name="Alikhan N.F."/>
            <person name="Baker D."/>
            <person name="Gharbi K."/>
            <person name="Hall N."/>
            <person name="Watson M."/>
            <person name="Adriaenssens E.M."/>
            <person name="Foster-Nyarko E."/>
            <person name="Jarju S."/>
            <person name="Secka A."/>
            <person name="Antonio M."/>
            <person name="Oren A."/>
            <person name="Chaudhuri R.R."/>
            <person name="La Ragione R."/>
            <person name="Hildebrand F."/>
            <person name="Pallen M.J."/>
        </authorList>
    </citation>
    <scope>NUCLEOTIDE SEQUENCE</scope>
    <source>
        <strain evidence="3">4920</strain>
    </source>
</reference>
<dbReference type="Gene3D" id="3.10.180.10">
    <property type="entry name" value="2,3-Dihydroxybiphenyl 1,2-Dioxygenase, domain 1"/>
    <property type="match status" value="1"/>
</dbReference>
<evidence type="ECO:0000313" key="3">
    <source>
        <dbReference type="EMBL" id="HIV03416.1"/>
    </source>
</evidence>
<dbReference type="SUPFAM" id="SSF54593">
    <property type="entry name" value="Glyoxalase/Bleomycin resistance protein/Dihydroxybiphenyl dioxygenase"/>
    <property type="match status" value="1"/>
</dbReference>
<dbReference type="Pfam" id="PF00903">
    <property type="entry name" value="Glyoxalase"/>
    <property type="match status" value="1"/>
</dbReference>
<reference evidence="3" key="1">
    <citation type="submission" date="2020-10" db="EMBL/GenBank/DDBJ databases">
        <authorList>
            <person name="Gilroy R."/>
        </authorList>
    </citation>
    <scope>NUCLEOTIDE SEQUENCE</scope>
    <source>
        <strain evidence="3">4920</strain>
    </source>
</reference>
<protein>
    <submittedName>
        <fullName evidence="3">VOC family protein</fullName>
    </submittedName>
</protein>
<dbReference type="PANTHER" id="PTHR36113:SF6">
    <property type="entry name" value="FOSFOMYCIN RESISTANCE PROTEIN FOSX"/>
    <property type="match status" value="1"/>
</dbReference>
<evidence type="ECO:0000256" key="1">
    <source>
        <dbReference type="ARBA" id="ARBA00022723"/>
    </source>
</evidence>
<gene>
    <name evidence="3" type="ORF">IAC74_07555</name>
</gene>
<dbReference type="Proteomes" id="UP000886743">
    <property type="component" value="Unassembled WGS sequence"/>
</dbReference>
<accession>A0A9D1T169</accession>
<dbReference type="AlphaFoldDB" id="A0A9D1T169"/>
<feature type="domain" description="VOC" evidence="2">
    <location>
        <begin position="4"/>
        <end position="123"/>
    </location>
</feature>
<keyword evidence="1" id="KW-0479">Metal-binding</keyword>
<dbReference type="InterPro" id="IPR029068">
    <property type="entry name" value="Glyas_Bleomycin-R_OHBP_Dase"/>
</dbReference>
<name>A0A9D1T169_9FIRM</name>
<dbReference type="InterPro" id="IPR051332">
    <property type="entry name" value="Fosfomycin_Res_Enzymes"/>
</dbReference>
<evidence type="ECO:0000313" key="4">
    <source>
        <dbReference type="Proteomes" id="UP000886743"/>
    </source>
</evidence>
<proteinExistence type="predicted"/>
<comment type="caution">
    <text evidence="3">The sequence shown here is derived from an EMBL/GenBank/DDBJ whole genome shotgun (WGS) entry which is preliminary data.</text>
</comment>
<dbReference type="GO" id="GO:0046872">
    <property type="term" value="F:metal ion binding"/>
    <property type="evidence" value="ECO:0007669"/>
    <property type="project" value="UniProtKB-KW"/>
</dbReference>
<dbReference type="InterPro" id="IPR037523">
    <property type="entry name" value="VOC_core"/>
</dbReference>
<sequence length="128" mass="14464">MVKGIEHVAILSQDTKRLSDWYKDMFDLKTVYDNGKGTYFLAFESGDMIEFVMTEIGEEKKNHMTAGIRHLAFSIDDSKFEPMVDKLKAAGAEVVTDVSVSPKGIKTFFFRDIDGNVCHLIVRPEPLV</sequence>
<dbReference type="InterPro" id="IPR004360">
    <property type="entry name" value="Glyas_Fos-R_dOase_dom"/>
</dbReference>
<dbReference type="EMBL" id="DVOF01000227">
    <property type="protein sequence ID" value="HIV03416.1"/>
    <property type="molecule type" value="Genomic_DNA"/>
</dbReference>